<dbReference type="SUPFAM" id="SSF111347">
    <property type="entry name" value="Rap/Ran-GAP"/>
    <property type="match status" value="1"/>
</dbReference>
<dbReference type="InterPro" id="IPR039930">
    <property type="entry name" value="RALGAPB"/>
</dbReference>
<dbReference type="InterPro" id="IPR035974">
    <property type="entry name" value="Rap/Ran-GAP_sf"/>
</dbReference>
<evidence type="ECO:0000256" key="1">
    <source>
        <dbReference type="ARBA" id="ARBA00022468"/>
    </source>
</evidence>
<keyword evidence="1" id="KW-0343">GTPase activation</keyword>
<dbReference type="AlphaFoldDB" id="A0AAV7YR51"/>
<evidence type="ECO:0000313" key="4">
    <source>
        <dbReference type="Proteomes" id="UP001146793"/>
    </source>
</evidence>
<dbReference type="Proteomes" id="UP001146793">
    <property type="component" value="Unassembled WGS sequence"/>
</dbReference>
<name>A0AAV7YR51_9EUKA</name>
<dbReference type="PROSITE" id="PS50085">
    <property type="entry name" value="RAPGAP"/>
    <property type="match status" value="1"/>
</dbReference>
<dbReference type="Pfam" id="PF02145">
    <property type="entry name" value="Rap_GAP"/>
    <property type="match status" value="1"/>
</dbReference>
<dbReference type="PANTHER" id="PTHR21344:SF1">
    <property type="entry name" value="RAL GTPASE-ACTIVATING PROTEIN SUBUNIT BETA"/>
    <property type="match status" value="1"/>
</dbReference>
<gene>
    <name evidence="3" type="ORF">M0812_02964</name>
</gene>
<reference evidence="3" key="1">
    <citation type="submission" date="2022-08" db="EMBL/GenBank/DDBJ databases">
        <title>Novel sulphate-reducing endosymbionts in the free-living metamonad Anaeramoeba.</title>
        <authorList>
            <person name="Jerlstrom-Hultqvist J."/>
            <person name="Cepicka I."/>
            <person name="Gallot-Lavallee L."/>
            <person name="Salas-Leiva D."/>
            <person name="Curtis B.A."/>
            <person name="Zahonova K."/>
            <person name="Pipaliya S."/>
            <person name="Dacks J."/>
            <person name="Roger A.J."/>
        </authorList>
    </citation>
    <scope>NUCLEOTIDE SEQUENCE</scope>
    <source>
        <strain evidence="3">Busselton2</strain>
    </source>
</reference>
<dbReference type="Pfam" id="PF20412">
    <property type="entry name" value="RALGAPB_N"/>
    <property type="match status" value="1"/>
</dbReference>
<protein>
    <recommendedName>
        <fullName evidence="2">Rap-GAP domain-containing protein</fullName>
    </recommendedName>
</protein>
<accession>A0AAV7YR51</accession>
<sequence length="1183" mass="137867">MQLITLLDLGKKINNIYSSIIPFDQKKPTGVLINFPADVKKNIISSVLDVYSKANDLDKIFSSAFHLKWLFEFTGQAFALPIESYQITAKAVQIYDLWLSEKRLPKVFYEKKHYFLREMVNHLSLIFIPKNGLSKDLSKKNFELCTSVLQIYERLSKSDKRFLNNRTKKHLLYVILGIADSLFSKEKELEGSSLHSNLSVYILKVLFEIWIQLGSFDERAWNLFKNLAKNWNCKSQLIVQWSATIFGLTKRVIGILYGKSEGTENLIITLSSTEKQLQPTILDISNKHSMFLWDKFLYILGNPNQISSPILFCQIMKGIKDLVELFLNIGNRRDYKKSKKSNMKLPNRPDGNTILKIFGKWLFEAVSKNTADCYEGTAVAFSILSMIFSTHFQNPFEQNYLTQFYSSIIFAFKNAKEYPNSIETILLNTKNLFLRNLDGLFILIPHYLKLIHRILTQKTLPFKSTIPLHKIRSSSILILKNLICFPNCFPNLNFQLIEGYQEDCITNFNFISLLRSCVLDGFNSEKNPENAVLLLLLMSLLIKETIKKQSTIPPLFLLTIQKFICQASEIQQQWPSKVLITAISILRSNSYLIDQINECSTQVIPNIIIGMSKIILKYLNEPNLIDSQSNYDLLIKSMLNTIADFVIPGQWIYHYPNVISEVLHTIDILLNSKPIVKKKAKENQIKLSDEIIFETKCIFTKLLNITGNFPLEKGSSSVSSSLNEKKLLEKLDLPMDEFLKYSRFIVKNNNQILTIIDSPNKIKNGNGNGNGNDEKKNINETNTYIIIRDISGKFSWNFKFRLFPLKFERKLEEYLIFEKLEGNPKSPTYELPQEMTENQKKEIEFEYDLPIVFEEILPKKFKNKKKNLQQALTIQHRLEEVYRFLEEEDKSLEYSINPPNPINKIDKVYKFNEARMLCSNLNLIHLENQENIKIIQPSQEFFNDLAELDKISERIQFSVGIIYVAKGQNKDLNGNNIFNNDESINDQNYKQFLNEIGWLIDLKNYNDWKGDLQFEKTGRYTPYFANYSTEIIFYTSAMIKTIKQRKKLLKKQKIIIIWCDDKRNFNPKLIKGEDNLIFIIIQPHYDGLYTIKIEDYSGITFYSDIIINDSILSKEILAPFVRTTAINLFNEIHHKKRDFLIEPYRKRINLINEIINKHSIEIKMESFLSTFFSGKKMEISKKF</sequence>
<dbReference type="GO" id="GO:0005096">
    <property type="term" value="F:GTPase activator activity"/>
    <property type="evidence" value="ECO:0007669"/>
    <property type="project" value="UniProtKB-KW"/>
</dbReference>
<proteinExistence type="predicted"/>
<dbReference type="GO" id="GO:0051056">
    <property type="term" value="P:regulation of small GTPase mediated signal transduction"/>
    <property type="evidence" value="ECO:0007669"/>
    <property type="project" value="InterPro"/>
</dbReference>
<dbReference type="InterPro" id="IPR000331">
    <property type="entry name" value="Rap/Ran_GAP_dom"/>
</dbReference>
<dbReference type="InterPro" id="IPR046859">
    <property type="entry name" value="RGPA/RALGAPB_N"/>
</dbReference>
<comment type="caution">
    <text evidence="3">The sequence shown here is derived from an EMBL/GenBank/DDBJ whole genome shotgun (WGS) entry which is preliminary data.</text>
</comment>
<evidence type="ECO:0000313" key="3">
    <source>
        <dbReference type="EMBL" id="KAJ3431286.1"/>
    </source>
</evidence>
<dbReference type="EMBL" id="JANTQA010000048">
    <property type="protein sequence ID" value="KAJ3431286.1"/>
    <property type="molecule type" value="Genomic_DNA"/>
</dbReference>
<evidence type="ECO:0000259" key="2">
    <source>
        <dbReference type="PROSITE" id="PS50085"/>
    </source>
</evidence>
<organism evidence="3 4">
    <name type="scientific">Anaeramoeba flamelloides</name>
    <dbReference type="NCBI Taxonomy" id="1746091"/>
    <lineage>
        <taxon>Eukaryota</taxon>
        <taxon>Metamonada</taxon>
        <taxon>Anaeramoebidae</taxon>
        <taxon>Anaeramoeba</taxon>
    </lineage>
</organism>
<dbReference type="Gene3D" id="3.40.50.11210">
    <property type="entry name" value="Rap/Ran-GAP"/>
    <property type="match status" value="1"/>
</dbReference>
<feature type="domain" description="Rap-GAP" evidence="2">
    <location>
        <begin position="945"/>
        <end position="1154"/>
    </location>
</feature>
<dbReference type="PANTHER" id="PTHR21344">
    <property type="entry name" value="RAL GTPASE-ACTIVATING PROTEIN SUBUNIT BETA"/>
    <property type="match status" value="1"/>
</dbReference>